<dbReference type="Proteomes" id="UP000235579">
    <property type="component" value="Unassembled WGS sequence"/>
</dbReference>
<dbReference type="Gene3D" id="1.10.260.40">
    <property type="entry name" value="lambda repressor-like DNA-binding domains"/>
    <property type="match status" value="1"/>
</dbReference>
<dbReference type="RefSeq" id="WP_102257504.1">
    <property type="nucleotide sequence ID" value="NZ_MDBP01000030.1"/>
</dbReference>
<dbReference type="Pfam" id="PF07022">
    <property type="entry name" value="Phage_CI_repr"/>
    <property type="match status" value="1"/>
</dbReference>
<organism evidence="3 5">
    <name type="scientific">Vibrio tasmaniensis</name>
    <dbReference type="NCBI Taxonomy" id="212663"/>
    <lineage>
        <taxon>Bacteria</taxon>
        <taxon>Pseudomonadati</taxon>
        <taxon>Pseudomonadota</taxon>
        <taxon>Gammaproteobacteria</taxon>
        <taxon>Vibrionales</taxon>
        <taxon>Vibrionaceae</taxon>
        <taxon>Vibrio</taxon>
    </lineage>
</organism>
<evidence type="ECO:0000313" key="3">
    <source>
        <dbReference type="EMBL" id="PMP17155.1"/>
    </source>
</evidence>
<dbReference type="Gene3D" id="2.10.109.10">
    <property type="entry name" value="Umud Fragment, subunit A"/>
    <property type="match status" value="1"/>
</dbReference>
<dbReference type="EMBL" id="MDBP01000030">
    <property type="protein sequence ID" value="PMP17155.1"/>
    <property type="molecule type" value="Genomic_DNA"/>
</dbReference>
<protein>
    <submittedName>
        <fullName evidence="3">Transcriptional regulator</fullName>
    </submittedName>
</protein>
<evidence type="ECO:0000313" key="6">
    <source>
        <dbReference type="Proteomes" id="UP000308018"/>
    </source>
</evidence>
<dbReference type="AlphaFoldDB" id="A0A2N7NMD2"/>
<dbReference type="Pfam" id="PF16452">
    <property type="entry name" value="Phage_CI_C"/>
    <property type="match status" value="1"/>
</dbReference>
<evidence type="ECO:0000259" key="2">
    <source>
        <dbReference type="Pfam" id="PF16452"/>
    </source>
</evidence>
<dbReference type="Proteomes" id="UP000308018">
    <property type="component" value="Unassembled WGS sequence"/>
</dbReference>
<dbReference type="InterPro" id="IPR010744">
    <property type="entry name" value="Phage_CI_N"/>
</dbReference>
<dbReference type="GO" id="GO:0045892">
    <property type="term" value="P:negative regulation of DNA-templated transcription"/>
    <property type="evidence" value="ECO:0007669"/>
    <property type="project" value="InterPro"/>
</dbReference>
<dbReference type="GO" id="GO:0051259">
    <property type="term" value="P:protein complex oligomerization"/>
    <property type="evidence" value="ECO:0007669"/>
    <property type="project" value="InterPro"/>
</dbReference>
<evidence type="ECO:0000313" key="5">
    <source>
        <dbReference type="Proteomes" id="UP000235579"/>
    </source>
</evidence>
<evidence type="ECO:0000313" key="4">
    <source>
        <dbReference type="EMBL" id="TKG33560.1"/>
    </source>
</evidence>
<comment type="caution">
    <text evidence="3">The sequence shown here is derived from an EMBL/GenBank/DDBJ whole genome shotgun (WGS) entry which is preliminary data.</text>
</comment>
<reference evidence="5" key="1">
    <citation type="submission" date="2016-07" db="EMBL/GenBank/DDBJ databases">
        <title>Nontailed viruses are major unrecognized killers of bacteria in the ocean.</title>
        <authorList>
            <person name="Kauffman K."/>
            <person name="Hussain F."/>
            <person name="Yang J."/>
            <person name="Arevalo P."/>
            <person name="Brown J."/>
            <person name="Cutler M."/>
            <person name="Kelly L."/>
            <person name="Polz M.F."/>
        </authorList>
    </citation>
    <scope>NUCLEOTIDE SEQUENCE [LARGE SCALE GENOMIC DNA]</scope>
    <source>
        <strain evidence="5">10N.222.48.A2</strain>
    </source>
</reference>
<dbReference type="GO" id="GO:0003677">
    <property type="term" value="F:DNA binding"/>
    <property type="evidence" value="ECO:0007669"/>
    <property type="project" value="InterPro"/>
</dbReference>
<evidence type="ECO:0000259" key="1">
    <source>
        <dbReference type="Pfam" id="PF07022"/>
    </source>
</evidence>
<reference evidence="3" key="2">
    <citation type="submission" date="2016-07" db="EMBL/GenBank/DDBJ databases">
        <authorList>
            <person name="Wan K."/>
            <person name="Booth B."/>
            <person name="Spirohn K."/>
            <person name="Hao T."/>
            <person name="Hu Y."/>
            <person name="Calderwood M."/>
            <person name="Hill D."/>
            <person name="Mohr S."/>
            <person name="Vidal M."/>
            <person name="Celniker S."/>
            <person name="Perrimon N."/>
        </authorList>
    </citation>
    <scope>NUCLEOTIDE SEQUENCE</scope>
    <source>
        <strain evidence="3">10N.222.48.A2</strain>
    </source>
</reference>
<dbReference type="EMBL" id="SYVV01000016">
    <property type="protein sequence ID" value="TKG33560.1"/>
    <property type="molecule type" value="Genomic_DNA"/>
</dbReference>
<feature type="domain" description="Bacteriophage CI repressor N-terminal" evidence="1">
    <location>
        <begin position="18"/>
        <end position="82"/>
    </location>
</feature>
<reference evidence="3" key="3">
    <citation type="journal article" date="2018" name="Nature">
        <title>A major lineage of non-tailed dsDNA viruses as unrecognized killers of marine bacteria.</title>
        <authorList>
            <person name="Kauffman K.M."/>
            <person name="Hussain F.A."/>
            <person name="Yang J."/>
            <person name="Arevalo P."/>
            <person name="Brown J.M."/>
            <person name="Chang W.K."/>
            <person name="VanInsberghe D."/>
            <person name="Elsherbini J."/>
            <person name="Sharma R.S."/>
            <person name="Cutler M.B."/>
            <person name="Kelly L."/>
            <person name="Polz M.F."/>
        </authorList>
    </citation>
    <scope>NUCLEOTIDE SEQUENCE</scope>
    <source>
        <strain evidence="3">10N.222.48.A2</strain>
    </source>
</reference>
<name>A0A2N7NMD2_9VIBR</name>
<reference evidence="4 6" key="4">
    <citation type="submission" date="2019-04" db="EMBL/GenBank/DDBJ databases">
        <title>A reverse ecology approach based on a biological definition of microbial populations.</title>
        <authorList>
            <person name="Arevalo P."/>
            <person name="Vaninsberghe D."/>
            <person name="Elsherbini J."/>
            <person name="Gore J."/>
            <person name="Polz M."/>
        </authorList>
    </citation>
    <scope>NUCLEOTIDE SEQUENCE [LARGE SCALE GENOMIC DNA]</scope>
    <source>
        <strain evidence="4 6">10N.222.45.A8</strain>
    </source>
</reference>
<accession>A0A2N7NMD2</accession>
<dbReference type="InterPro" id="IPR010982">
    <property type="entry name" value="Lambda_DNA-bd_dom_sf"/>
</dbReference>
<proteinExistence type="predicted"/>
<gene>
    <name evidence="3" type="ORF">BCS92_05520</name>
    <name evidence="4" type="ORF">FC057_10525</name>
</gene>
<dbReference type="InterPro" id="IPR032499">
    <property type="entry name" value="Phage_CI_C"/>
</dbReference>
<feature type="domain" description="Bacteriophage CI repressor C-terminal" evidence="2">
    <location>
        <begin position="107"/>
        <end position="202"/>
    </location>
</feature>
<sequence length="208" mass="23164">MNNKQLKIDQISYLGGRDIIKKLIDITNSDRQQDVADVFGIPKSTIATWRQRNLTPFEIAVRTHLSTGVSLEWLLLDKGEPYPKTPTQKHINKKNESKTLFDIDCFSIDDGKLVGKGILAFDKALLDELGVSNVIAIKDGTTTFLINKESHHAVSGTYLVDMDGLLSLNDIQRLPGKKLAISFNGSTLTVEEDEVRVVGRVALVMEKR</sequence>